<geneLocation type="chloroplast" evidence="7"/>
<protein>
    <recommendedName>
        <fullName evidence="6">Small ribosomal subunit protein bS6c</fullName>
    </recommendedName>
</protein>
<dbReference type="InterPro" id="IPR000529">
    <property type="entry name" value="Ribosomal_bS6"/>
</dbReference>
<keyword evidence="3 6" id="KW-0694">RNA-binding</keyword>
<dbReference type="GeneID" id="36959317"/>
<evidence type="ECO:0000256" key="6">
    <source>
        <dbReference type="HAMAP-Rule" id="MF_00360"/>
    </source>
</evidence>
<comment type="similarity">
    <text evidence="1 6">Belongs to the bacterial ribosomal protein bS6 family.</text>
</comment>
<keyword evidence="4 6" id="KW-0689">Ribosomal protein</keyword>
<dbReference type="PANTHER" id="PTHR21011:SF1">
    <property type="entry name" value="SMALL RIBOSOMAL SUBUNIT PROTEIN BS6M"/>
    <property type="match status" value="1"/>
</dbReference>
<evidence type="ECO:0000256" key="4">
    <source>
        <dbReference type="ARBA" id="ARBA00022980"/>
    </source>
</evidence>
<name>A0A2U9NR37_9STRA</name>
<dbReference type="Gene3D" id="3.30.70.60">
    <property type="match status" value="1"/>
</dbReference>
<organism evidence="7">
    <name type="scientific">Pseudictyota dubia</name>
    <dbReference type="NCBI Taxonomy" id="2749911"/>
    <lineage>
        <taxon>Eukaryota</taxon>
        <taxon>Sar</taxon>
        <taxon>Stramenopiles</taxon>
        <taxon>Ochrophyta</taxon>
        <taxon>Bacillariophyta</taxon>
        <taxon>Mediophyceae</taxon>
        <taxon>Biddulphiophycidae</taxon>
        <taxon>Eupodiscales</taxon>
        <taxon>Odontellaceae</taxon>
        <taxon>Pseudictyota</taxon>
    </lineage>
</organism>
<dbReference type="GO" id="GO:0070181">
    <property type="term" value="F:small ribosomal subunit rRNA binding"/>
    <property type="evidence" value="ECO:0007669"/>
    <property type="project" value="TreeGrafter"/>
</dbReference>
<dbReference type="InterPro" id="IPR035980">
    <property type="entry name" value="Ribosomal_bS6_sf"/>
</dbReference>
<dbReference type="RefSeq" id="YP_009496871.1">
    <property type="nucleotide sequence ID" value="NC_038002.1"/>
</dbReference>
<gene>
    <name evidence="6 7" type="primary">rps6</name>
</gene>
<keyword evidence="7" id="KW-0150">Chloroplast</keyword>
<dbReference type="PANTHER" id="PTHR21011">
    <property type="entry name" value="MITOCHONDRIAL 28S RIBOSOMAL PROTEIN S6"/>
    <property type="match status" value="1"/>
</dbReference>
<dbReference type="HAMAP" id="MF_00360">
    <property type="entry name" value="Ribosomal_bS6"/>
    <property type="match status" value="1"/>
</dbReference>
<dbReference type="GO" id="GO:0003735">
    <property type="term" value="F:structural constituent of ribosome"/>
    <property type="evidence" value="ECO:0007669"/>
    <property type="project" value="InterPro"/>
</dbReference>
<accession>A0A2U9NR37</accession>
<dbReference type="AlphaFoldDB" id="A0A2U9NR37"/>
<dbReference type="InterPro" id="IPR020814">
    <property type="entry name" value="Ribosomal_S6_plastid/chlpt"/>
</dbReference>
<keyword evidence="2 6" id="KW-0699">rRNA-binding</keyword>
<dbReference type="SUPFAM" id="SSF54995">
    <property type="entry name" value="Ribosomal protein S6"/>
    <property type="match status" value="1"/>
</dbReference>
<keyword evidence="5 6" id="KW-0687">Ribonucleoprotein</keyword>
<reference evidence="7" key="1">
    <citation type="journal article" date="2018" name="Adv. Bot. Res.">
        <title>Evolution of the Plastid Genomes in Diatoms.</title>
        <authorList>
            <person name="Yu M."/>
            <person name="Ashworth M.P."/>
            <person name="Hajrah N.H."/>
            <person name="Khiyami M.A."/>
            <person name="Sabir M.J."/>
            <person name="Alhebshi A.M."/>
            <person name="Al-Malki A.L."/>
            <person name="Sabir J.S.M."/>
            <person name="Theriot E.C."/>
            <person name="Jansen R.K."/>
        </authorList>
    </citation>
    <scope>NUCLEOTIDE SEQUENCE</scope>
</reference>
<dbReference type="GO" id="GO:0005840">
    <property type="term" value="C:ribosome"/>
    <property type="evidence" value="ECO:0007669"/>
    <property type="project" value="UniProtKB-KW"/>
</dbReference>
<dbReference type="GO" id="GO:0009507">
    <property type="term" value="C:chloroplast"/>
    <property type="evidence" value="ECO:0007669"/>
    <property type="project" value="UniProtKB-SubCell"/>
</dbReference>
<evidence type="ECO:0000256" key="1">
    <source>
        <dbReference type="ARBA" id="ARBA00009512"/>
    </source>
</evidence>
<dbReference type="PROSITE" id="PS01048">
    <property type="entry name" value="RIBOSOMAL_S6"/>
    <property type="match status" value="1"/>
</dbReference>
<dbReference type="GO" id="GO:0006412">
    <property type="term" value="P:translation"/>
    <property type="evidence" value="ECO:0007669"/>
    <property type="project" value="UniProtKB-UniRule"/>
</dbReference>
<dbReference type="InterPro" id="IPR014717">
    <property type="entry name" value="Transl_elong_EF1B/ribsomal_bS6"/>
</dbReference>
<dbReference type="Pfam" id="PF01250">
    <property type="entry name" value="Ribosomal_S6"/>
    <property type="match status" value="1"/>
</dbReference>
<evidence type="ECO:0000256" key="3">
    <source>
        <dbReference type="ARBA" id="ARBA00022884"/>
    </source>
</evidence>
<keyword evidence="7" id="KW-0934">Plastid</keyword>
<evidence type="ECO:0000256" key="2">
    <source>
        <dbReference type="ARBA" id="ARBA00022730"/>
    </source>
</evidence>
<sequence>MSATKKYEMMILLTEEFNDSELKTWAFNYAKALRKLSASEISVISRGKRDLSYWINNQKKGNFIQINFSSMPRYIDSFSKNLKFDTNVLRFLILNKQHKEKNI</sequence>
<comment type="function">
    <text evidence="6">Binds together with bS18 to 16S ribosomal RNA.</text>
</comment>
<comment type="subcellular location">
    <subcellularLocation>
        <location evidence="6">Plastid</location>
        <location evidence="6">Chloroplast</location>
    </subcellularLocation>
</comment>
<dbReference type="InterPro" id="IPR020815">
    <property type="entry name" value="Ribosomal_bS6_CS"/>
</dbReference>
<dbReference type="CDD" id="cd00473">
    <property type="entry name" value="bS6"/>
    <property type="match status" value="1"/>
</dbReference>
<dbReference type="GO" id="GO:1990904">
    <property type="term" value="C:ribonucleoprotein complex"/>
    <property type="evidence" value="ECO:0007669"/>
    <property type="project" value="UniProtKB-KW"/>
</dbReference>
<dbReference type="NCBIfam" id="TIGR00166">
    <property type="entry name" value="S6"/>
    <property type="match status" value="1"/>
</dbReference>
<evidence type="ECO:0000256" key="5">
    <source>
        <dbReference type="ARBA" id="ARBA00023274"/>
    </source>
</evidence>
<evidence type="ECO:0000313" key="7">
    <source>
        <dbReference type="EMBL" id="AWT39584.1"/>
    </source>
</evidence>
<proteinExistence type="inferred from homology"/>
<dbReference type="EMBL" id="MG755801">
    <property type="protein sequence ID" value="AWT39584.1"/>
    <property type="molecule type" value="Genomic_DNA"/>
</dbReference>